<gene>
    <name evidence="1" type="ORF">PNEJI1_002425</name>
</gene>
<evidence type="ECO:0000313" key="2">
    <source>
        <dbReference type="Proteomes" id="UP000010422"/>
    </source>
</evidence>
<comment type="caution">
    <text evidence="1">The sequence shown here is derived from an EMBL/GenBank/DDBJ whole genome shotgun (WGS) entry which is preliminary data.</text>
</comment>
<dbReference type="AlphaFoldDB" id="L0P9P2"/>
<sequence length="589" mass="66640">MQKKDLVNLCSESLVSQTPTKEFSIPRNIFSKARAFFSPSIWKQNSYENKQDEIYQSLNFKNENNDNIDLKNHSYLQENNIIEDSFFKKIENQETEGNNTPSKSLSSETFSKNNINIFSIDPTTPKMDQDILSNKISTPNEILSSFFSKKGNSPLNTVEIEGVISLMSKNTTSNIDFSSFITPLKAQQSTFSVHNRSFVSTPDPYIKFGSSIPTFSHSKTYSIFGPTISTPFRKRKSTQRSSFRINNISKHFSPSKYDLLATIDVNENQNTKSGNKHELDITLAPEAKRRHIDSVSSTSTIIKEPSSQVSKTLDLNIENFIKSTKTRTATNILNILDKKEKDIDFVKTKLDIQSTLSPYASPSTSRRAIYSKNGSNSNIINQKKQKSIAGKIEETMYLNASSNYYNKKNIQGLEISYKKYKPTISSNLQNAISIEAWNEDNLKNYNTKTNNSKNLNIFSSELIISKNFTEENISTNKNLVISQSFETKQKRCNSLNSGFASESKANDKSSVICSLNDRNKHTVISSSNPLNQKTVSVDESLKIINKSLKHEIYKIDINLLPQFSFTMLNAVLRNNKINASNNMDETSKL</sequence>
<dbReference type="VEuPathDB" id="FungiDB:PNEJI1_002425"/>
<dbReference type="EMBL" id="CAKM01000132">
    <property type="protein sequence ID" value="CCJ28912.1"/>
    <property type="molecule type" value="Genomic_DNA"/>
</dbReference>
<accession>L0P9P2</accession>
<dbReference type="Proteomes" id="UP000010422">
    <property type="component" value="Unassembled WGS sequence"/>
</dbReference>
<proteinExistence type="predicted"/>
<dbReference type="STRING" id="1209962.L0P9P2"/>
<evidence type="ECO:0000313" key="1">
    <source>
        <dbReference type="EMBL" id="CCJ28912.1"/>
    </source>
</evidence>
<reference evidence="1 2" key="1">
    <citation type="journal article" date="2012" name="MBio">
        <title>De novo assembly of the Pneumocystis jirovecii genome from a single bronchoalveolar lavage fluid specimen from a patient.</title>
        <authorList>
            <person name="Cisse O.H."/>
            <person name="Pagni M."/>
            <person name="Hauser P.M."/>
        </authorList>
    </citation>
    <scope>NUCLEOTIDE SEQUENCE [LARGE SCALE GENOMIC DNA]</scope>
    <source>
        <strain evidence="1 2">SE8</strain>
    </source>
</reference>
<dbReference type="InParanoid" id="L0P9P2"/>
<protein>
    <submittedName>
        <fullName evidence="1">Uncharacterized protein</fullName>
    </submittedName>
</protein>
<name>L0P9P2_PNEJI</name>
<organism evidence="2">
    <name type="scientific">Pneumocystis jirovecii</name>
    <name type="common">Human pneumocystis pneumonia agent</name>
    <dbReference type="NCBI Taxonomy" id="42068"/>
    <lineage>
        <taxon>Eukaryota</taxon>
        <taxon>Fungi</taxon>
        <taxon>Dikarya</taxon>
        <taxon>Ascomycota</taxon>
        <taxon>Taphrinomycotina</taxon>
        <taxon>Pneumocystomycetes</taxon>
        <taxon>Pneumocystaceae</taxon>
        <taxon>Pneumocystis</taxon>
    </lineage>
</organism>